<evidence type="ECO:0000313" key="2">
    <source>
        <dbReference type="EMBL" id="ETJ30917.1"/>
    </source>
</evidence>
<keyword evidence="1" id="KW-0812">Transmembrane</keyword>
<keyword evidence="1" id="KW-1133">Transmembrane helix</keyword>
<organism evidence="2">
    <name type="scientific">human gut metagenome</name>
    <dbReference type="NCBI Taxonomy" id="408170"/>
    <lineage>
        <taxon>unclassified sequences</taxon>
        <taxon>metagenomes</taxon>
        <taxon>organismal metagenomes</taxon>
    </lineage>
</organism>
<proteinExistence type="predicted"/>
<dbReference type="AlphaFoldDB" id="W1XKY5"/>
<keyword evidence="1" id="KW-0472">Membrane</keyword>
<feature type="transmembrane region" description="Helical" evidence="1">
    <location>
        <begin position="59"/>
        <end position="77"/>
    </location>
</feature>
<protein>
    <submittedName>
        <fullName evidence="2">Uncharacterized protein</fullName>
    </submittedName>
</protein>
<sequence length="79" mass="8661">AKENGCLAADFLPALTEEDQKSFLLISIYLVGIGFFIEGLLQMNPYIMFISSSRMMKSVSGMMIMVLALINGGVGVMRH</sequence>
<feature type="non-terminal residue" evidence="2">
    <location>
        <position position="1"/>
    </location>
</feature>
<gene>
    <name evidence="2" type="ORF">Q604_UNBC14576G0001</name>
</gene>
<dbReference type="EMBL" id="AZMM01014576">
    <property type="protein sequence ID" value="ETJ30917.1"/>
    <property type="molecule type" value="Genomic_DNA"/>
</dbReference>
<comment type="caution">
    <text evidence="2">The sequence shown here is derived from an EMBL/GenBank/DDBJ whole genome shotgun (WGS) entry which is preliminary data.</text>
</comment>
<evidence type="ECO:0000256" key="1">
    <source>
        <dbReference type="SAM" id="Phobius"/>
    </source>
</evidence>
<accession>W1XKY5</accession>
<reference evidence="2" key="1">
    <citation type="submission" date="2013-12" db="EMBL/GenBank/DDBJ databases">
        <title>A Varibaculum cambriense genome reconstructed from a premature infant gut community with otherwise low bacterial novelty that shifts toward anaerobic metabolism during the third week of life.</title>
        <authorList>
            <person name="Brown C.T."/>
            <person name="Sharon I."/>
            <person name="Thomas B.C."/>
            <person name="Castelle C.J."/>
            <person name="Morowitz M.J."/>
            <person name="Banfield J.F."/>
        </authorList>
    </citation>
    <scope>NUCLEOTIDE SEQUENCE</scope>
</reference>
<feature type="transmembrane region" description="Helical" evidence="1">
    <location>
        <begin position="23"/>
        <end position="47"/>
    </location>
</feature>
<name>W1XKY5_9ZZZZ</name>